<evidence type="ECO:0000313" key="11">
    <source>
        <dbReference type="Proteomes" id="UP001501326"/>
    </source>
</evidence>
<feature type="transmembrane region" description="Helical" evidence="9">
    <location>
        <begin position="444"/>
        <end position="464"/>
    </location>
</feature>
<evidence type="ECO:0000256" key="1">
    <source>
        <dbReference type="ARBA" id="ARBA00004651"/>
    </source>
</evidence>
<feature type="transmembrane region" description="Helical" evidence="9">
    <location>
        <begin position="167"/>
        <end position="187"/>
    </location>
</feature>
<evidence type="ECO:0000256" key="2">
    <source>
        <dbReference type="ARBA" id="ARBA00022475"/>
    </source>
</evidence>
<feature type="transmembrane region" description="Helical" evidence="9">
    <location>
        <begin position="235"/>
        <end position="256"/>
    </location>
</feature>
<organism evidence="10 11">
    <name type="scientific">Pedococcus aerophilus</name>
    <dbReference type="NCBI Taxonomy" id="436356"/>
    <lineage>
        <taxon>Bacteria</taxon>
        <taxon>Bacillati</taxon>
        <taxon>Actinomycetota</taxon>
        <taxon>Actinomycetes</taxon>
        <taxon>Micrococcales</taxon>
        <taxon>Intrasporangiaceae</taxon>
        <taxon>Pedococcus</taxon>
    </lineage>
</organism>
<evidence type="ECO:0000256" key="5">
    <source>
        <dbReference type="ARBA" id="ARBA00022984"/>
    </source>
</evidence>
<keyword evidence="5" id="KW-0573">Peptidoglycan synthesis</keyword>
<keyword evidence="3 9" id="KW-0812">Transmembrane</keyword>
<evidence type="ECO:0000256" key="9">
    <source>
        <dbReference type="SAM" id="Phobius"/>
    </source>
</evidence>
<evidence type="ECO:0000256" key="4">
    <source>
        <dbReference type="ARBA" id="ARBA00022960"/>
    </source>
</evidence>
<reference evidence="10 11" key="1">
    <citation type="journal article" date="2019" name="Int. J. Syst. Evol. Microbiol.">
        <title>The Global Catalogue of Microorganisms (GCM) 10K type strain sequencing project: providing services to taxonomists for standard genome sequencing and annotation.</title>
        <authorList>
            <consortium name="The Broad Institute Genomics Platform"/>
            <consortium name="The Broad Institute Genome Sequencing Center for Infectious Disease"/>
            <person name="Wu L."/>
            <person name="Ma J."/>
        </authorList>
    </citation>
    <scope>NUCLEOTIDE SEQUENCE [LARGE SCALE GENOMIC DNA]</scope>
    <source>
        <strain evidence="10 11">JCM 16378</strain>
    </source>
</reference>
<feature type="transmembrane region" description="Helical" evidence="9">
    <location>
        <begin position="538"/>
        <end position="559"/>
    </location>
</feature>
<dbReference type="RefSeq" id="WP_344189033.1">
    <property type="nucleotide sequence ID" value="NZ_BAAARN010000001.1"/>
</dbReference>
<dbReference type="Proteomes" id="UP001501326">
    <property type="component" value="Unassembled WGS sequence"/>
</dbReference>
<keyword evidence="11" id="KW-1185">Reference proteome</keyword>
<feature type="transmembrane region" description="Helical" evidence="9">
    <location>
        <begin position="194"/>
        <end position="215"/>
    </location>
</feature>
<dbReference type="InterPro" id="IPR004268">
    <property type="entry name" value="MurJ"/>
</dbReference>
<feature type="transmembrane region" description="Helical" evidence="9">
    <location>
        <begin position="372"/>
        <end position="396"/>
    </location>
</feature>
<feature type="transmembrane region" description="Helical" evidence="9">
    <location>
        <begin position="416"/>
        <end position="437"/>
    </location>
</feature>
<feature type="region of interest" description="Disordered" evidence="8">
    <location>
        <begin position="1"/>
        <end position="22"/>
    </location>
</feature>
<evidence type="ECO:0000256" key="8">
    <source>
        <dbReference type="SAM" id="MobiDB-lite"/>
    </source>
</evidence>
<evidence type="ECO:0000313" key="10">
    <source>
        <dbReference type="EMBL" id="GAA2729895.1"/>
    </source>
</evidence>
<proteinExistence type="predicted"/>
<dbReference type="PANTHER" id="PTHR47019">
    <property type="entry name" value="LIPID II FLIPPASE MURJ"/>
    <property type="match status" value="1"/>
</dbReference>
<feature type="transmembrane region" description="Helical" evidence="9">
    <location>
        <begin position="313"/>
        <end position="333"/>
    </location>
</feature>
<protein>
    <submittedName>
        <fullName evidence="10">Lipid II flippase MurJ</fullName>
    </submittedName>
</protein>
<dbReference type="PANTHER" id="PTHR47019:SF1">
    <property type="entry name" value="LIPID II FLIPPASE MURJ"/>
    <property type="match status" value="1"/>
</dbReference>
<keyword evidence="6 9" id="KW-1133">Transmembrane helix</keyword>
<comment type="caution">
    <text evidence="10">The sequence shown here is derived from an EMBL/GenBank/DDBJ whole genome shotgun (WGS) entry which is preliminary data.</text>
</comment>
<name>A0ABN3UBX9_9MICO</name>
<feature type="transmembrane region" description="Helical" evidence="9">
    <location>
        <begin position="92"/>
        <end position="112"/>
    </location>
</feature>
<evidence type="ECO:0000256" key="6">
    <source>
        <dbReference type="ARBA" id="ARBA00022989"/>
    </source>
</evidence>
<comment type="subcellular location">
    <subcellularLocation>
        <location evidence="1">Cell membrane</location>
        <topology evidence="1">Multi-pass membrane protein</topology>
    </subcellularLocation>
</comment>
<feature type="transmembrane region" description="Helical" evidence="9">
    <location>
        <begin position="470"/>
        <end position="496"/>
    </location>
</feature>
<evidence type="ECO:0000256" key="3">
    <source>
        <dbReference type="ARBA" id="ARBA00022692"/>
    </source>
</evidence>
<sequence>MTAGSSSTGSSGTGSADVGSADAGAATPASSGSARSIGIGVAKAAGLIAVVTLLARLVGFGRTLVFAKGVGATEVGDVYQTINVIPNVVYEVAAGGVLAAVAVPLIAHQLGLGRTAEADRAASALLTWAVVVLTPLSILLALLAPWLSRALLGVKAGADEVALGSDMLVLFAPQVLLYGVGIVLAGVLQARRRFLAAALAPLLSSLVVVCAYVAYGVMVDRATSPSTISTGAVWTLAGGTTLGVVVLSLPLLAPVLRAGIRLRPTLRFPDGLARRAASLAGAGVVALVAQQAAVLTVLWITHHRTDVVGTVNVYTYVQAVYLLPYAVLAVPIATSAFPTLAHTAAEESAASRPDAFVGTAARDTLARSVQGIVLLSAGAAAVLMTVSRPVGAFFAHLDRGAAAGGGPALAAMPGALSAYAPGIVGFGVAALLTRALYVRGRPALAAAAVAAGWAVAALVPLALLPDGSGAGATLGVLGVGSSLGMTLSAFALVMLVRHAWGSEATAGSGRTLGAAVVSVAFALGVGDALSRTLSTSSLWSALGSGVAVAFVTLAVYLLVMSFADRSTIKALRERGRSRRRGSAA</sequence>
<dbReference type="PRINTS" id="PR01806">
    <property type="entry name" value="VIRFACTRMVIN"/>
</dbReference>
<feature type="transmembrane region" description="Helical" evidence="9">
    <location>
        <begin position="124"/>
        <end position="147"/>
    </location>
</feature>
<keyword evidence="7 9" id="KW-0472">Membrane</keyword>
<feature type="transmembrane region" description="Helical" evidence="9">
    <location>
        <begin position="37"/>
        <end position="58"/>
    </location>
</feature>
<dbReference type="InterPro" id="IPR051050">
    <property type="entry name" value="Lipid_II_flippase_MurJ/MviN"/>
</dbReference>
<keyword evidence="4" id="KW-0133">Cell shape</keyword>
<feature type="transmembrane region" description="Helical" evidence="9">
    <location>
        <begin position="277"/>
        <end position="301"/>
    </location>
</feature>
<keyword evidence="2" id="KW-1003">Cell membrane</keyword>
<accession>A0ABN3UBX9</accession>
<dbReference type="EMBL" id="BAAARN010000001">
    <property type="protein sequence ID" value="GAA2729895.1"/>
    <property type="molecule type" value="Genomic_DNA"/>
</dbReference>
<gene>
    <name evidence="10" type="ORF">GCM10009867_00110</name>
</gene>
<evidence type="ECO:0000256" key="7">
    <source>
        <dbReference type="ARBA" id="ARBA00023136"/>
    </source>
</evidence>
<dbReference type="Pfam" id="PF03023">
    <property type="entry name" value="MurJ"/>
    <property type="match status" value="1"/>
</dbReference>
<feature type="transmembrane region" description="Helical" evidence="9">
    <location>
        <begin position="508"/>
        <end position="526"/>
    </location>
</feature>